<protein>
    <submittedName>
        <fullName evidence="2">Uncharacterized protein</fullName>
    </submittedName>
</protein>
<accession>A0A078AT81</accession>
<evidence type="ECO:0000313" key="3">
    <source>
        <dbReference type="Proteomes" id="UP000039865"/>
    </source>
</evidence>
<evidence type="ECO:0000256" key="1">
    <source>
        <dbReference type="SAM" id="SignalP"/>
    </source>
</evidence>
<dbReference type="InParanoid" id="A0A078AT81"/>
<dbReference type="AlphaFoldDB" id="A0A078AT81"/>
<keyword evidence="1" id="KW-0732">Signal</keyword>
<gene>
    <name evidence="2" type="primary">Contig8912.g9525</name>
    <name evidence="2" type="ORF">STYLEM_14469</name>
</gene>
<reference evidence="2 3" key="1">
    <citation type="submission" date="2014-06" db="EMBL/GenBank/DDBJ databases">
        <authorList>
            <person name="Swart Estienne"/>
        </authorList>
    </citation>
    <scope>NUCLEOTIDE SEQUENCE [LARGE SCALE GENOMIC DNA]</scope>
    <source>
        <strain evidence="2 3">130c</strain>
    </source>
</reference>
<keyword evidence="3" id="KW-1185">Reference proteome</keyword>
<dbReference type="Proteomes" id="UP000039865">
    <property type="component" value="Unassembled WGS sequence"/>
</dbReference>
<organism evidence="2 3">
    <name type="scientific">Stylonychia lemnae</name>
    <name type="common">Ciliate</name>
    <dbReference type="NCBI Taxonomy" id="5949"/>
    <lineage>
        <taxon>Eukaryota</taxon>
        <taxon>Sar</taxon>
        <taxon>Alveolata</taxon>
        <taxon>Ciliophora</taxon>
        <taxon>Intramacronucleata</taxon>
        <taxon>Spirotrichea</taxon>
        <taxon>Stichotrichia</taxon>
        <taxon>Sporadotrichida</taxon>
        <taxon>Oxytrichidae</taxon>
        <taxon>Stylonychinae</taxon>
        <taxon>Stylonychia</taxon>
    </lineage>
</organism>
<feature type="signal peptide" evidence="1">
    <location>
        <begin position="1"/>
        <end position="20"/>
    </location>
</feature>
<proteinExistence type="predicted"/>
<feature type="chain" id="PRO_5001729616" evidence="1">
    <location>
        <begin position="21"/>
        <end position="96"/>
    </location>
</feature>
<name>A0A078AT81_STYLE</name>
<sequence length="96" mass="10896">MNKLTILLLVIFALIAIVSGQGLEASEERDLSRKAAARDLLKKSSARDLGKRSAFRDLVKQHGNRDLLSKKRDLGEDIRRELRGAKRVLEFRNLIL</sequence>
<dbReference type="EMBL" id="CCKQ01013690">
    <property type="protein sequence ID" value="CDW85394.1"/>
    <property type="molecule type" value="Genomic_DNA"/>
</dbReference>
<evidence type="ECO:0000313" key="2">
    <source>
        <dbReference type="EMBL" id="CDW85394.1"/>
    </source>
</evidence>